<protein>
    <submittedName>
        <fullName evidence="1">Uncharacterized protein</fullName>
    </submittedName>
</protein>
<dbReference type="Proteomes" id="UP001500420">
    <property type="component" value="Unassembled WGS sequence"/>
</dbReference>
<organism evidence="1 2">
    <name type="scientific">Natronoarchaeum mannanilyticum</name>
    <dbReference type="NCBI Taxonomy" id="926360"/>
    <lineage>
        <taxon>Archaea</taxon>
        <taxon>Methanobacteriati</taxon>
        <taxon>Methanobacteriota</taxon>
        <taxon>Stenosarchaea group</taxon>
        <taxon>Halobacteria</taxon>
        <taxon>Halobacteriales</taxon>
        <taxon>Natronoarchaeaceae</taxon>
    </lineage>
</organism>
<evidence type="ECO:0000313" key="2">
    <source>
        <dbReference type="Proteomes" id="UP001500420"/>
    </source>
</evidence>
<gene>
    <name evidence="1" type="ORF">GCM10009020_34930</name>
</gene>
<accession>A0AAV3TED1</accession>
<comment type="caution">
    <text evidence="1">The sequence shown here is derived from an EMBL/GenBank/DDBJ whole genome shotgun (WGS) entry which is preliminary data.</text>
</comment>
<dbReference type="EMBL" id="BAAADV010000008">
    <property type="protein sequence ID" value="GAA0682654.1"/>
    <property type="molecule type" value="Genomic_DNA"/>
</dbReference>
<evidence type="ECO:0000313" key="1">
    <source>
        <dbReference type="EMBL" id="GAA0682654.1"/>
    </source>
</evidence>
<proteinExistence type="predicted"/>
<keyword evidence="2" id="KW-1185">Reference proteome</keyword>
<dbReference type="AlphaFoldDB" id="A0AAV3TED1"/>
<sequence>MTERFALKTKYFYDEDNLETFREEYVVMLLHEKAMENKRLAGGA</sequence>
<reference evidence="1 2" key="1">
    <citation type="journal article" date="2019" name="Int. J. Syst. Evol. Microbiol.">
        <title>The Global Catalogue of Microorganisms (GCM) 10K type strain sequencing project: providing services to taxonomists for standard genome sequencing and annotation.</title>
        <authorList>
            <consortium name="The Broad Institute Genomics Platform"/>
            <consortium name="The Broad Institute Genome Sequencing Center for Infectious Disease"/>
            <person name="Wu L."/>
            <person name="Ma J."/>
        </authorList>
    </citation>
    <scope>NUCLEOTIDE SEQUENCE [LARGE SCALE GENOMIC DNA]</scope>
    <source>
        <strain evidence="1 2">JCM 16328</strain>
    </source>
</reference>
<name>A0AAV3TED1_9EURY</name>